<protein>
    <submittedName>
        <fullName evidence="3">Uncharacterized protein</fullName>
    </submittedName>
</protein>
<feature type="compositionally biased region" description="Acidic residues" evidence="2">
    <location>
        <begin position="1"/>
        <end position="23"/>
    </location>
</feature>
<feature type="region of interest" description="Disordered" evidence="2">
    <location>
        <begin position="1"/>
        <end position="90"/>
    </location>
</feature>
<keyword evidence="4" id="KW-1185">Reference proteome</keyword>
<feature type="region of interest" description="Disordered" evidence="2">
    <location>
        <begin position="305"/>
        <end position="336"/>
    </location>
</feature>
<proteinExistence type="predicted"/>
<evidence type="ECO:0000256" key="1">
    <source>
        <dbReference type="SAM" id="Coils"/>
    </source>
</evidence>
<feature type="compositionally biased region" description="Acidic residues" evidence="2">
    <location>
        <begin position="74"/>
        <end position="88"/>
    </location>
</feature>
<dbReference type="VEuPathDB" id="TrichDB:TRFO_21219"/>
<comment type="caution">
    <text evidence="3">The sequence shown here is derived from an EMBL/GenBank/DDBJ whole genome shotgun (WGS) entry which is preliminary data.</text>
</comment>
<keyword evidence="1" id="KW-0175">Coiled coil</keyword>
<feature type="compositionally biased region" description="Basic and acidic residues" evidence="2">
    <location>
        <begin position="327"/>
        <end position="336"/>
    </location>
</feature>
<reference evidence="3" key="1">
    <citation type="submission" date="2016-10" db="EMBL/GenBank/DDBJ databases">
        <authorList>
            <person name="Benchimol M."/>
            <person name="Almeida L.G."/>
            <person name="Vasconcelos A.T."/>
            <person name="Perreira-Neves A."/>
            <person name="Rosa I.A."/>
            <person name="Tasca T."/>
            <person name="Bogo M.R."/>
            <person name="de Souza W."/>
        </authorList>
    </citation>
    <scope>NUCLEOTIDE SEQUENCE [LARGE SCALE GENOMIC DNA]</scope>
    <source>
        <strain evidence="3">K</strain>
    </source>
</reference>
<name>A0A1J4KEC3_9EUKA</name>
<dbReference type="GeneID" id="94836538"/>
<evidence type="ECO:0000313" key="3">
    <source>
        <dbReference type="EMBL" id="OHT09785.1"/>
    </source>
</evidence>
<accession>A0A1J4KEC3</accession>
<feature type="region of interest" description="Disordered" evidence="2">
    <location>
        <begin position="404"/>
        <end position="442"/>
    </location>
</feature>
<dbReference type="RefSeq" id="XP_068362921.1">
    <property type="nucleotide sequence ID" value="XM_068501834.1"/>
</dbReference>
<dbReference type="OrthoDB" id="10533069at2759"/>
<organism evidence="3 4">
    <name type="scientific">Tritrichomonas foetus</name>
    <dbReference type="NCBI Taxonomy" id="1144522"/>
    <lineage>
        <taxon>Eukaryota</taxon>
        <taxon>Metamonada</taxon>
        <taxon>Parabasalia</taxon>
        <taxon>Tritrichomonadida</taxon>
        <taxon>Tritrichomonadidae</taxon>
        <taxon>Tritrichomonas</taxon>
    </lineage>
</organism>
<feature type="compositionally biased region" description="Basic and acidic residues" evidence="2">
    <location>
        <begin position="57"/>
        <end position="73"/>
    </location>
</feature>
<dbReference type="EMBL" id="MLAK01000630">
    <property type="protein sequence ID" value="OHT09785.1"/>
    <property type="molecule type" value="Genomic_DNA"/>
</dbReference>
<feature type="compositionally biased region" description="Polar residues" evidence="2">
    <location>
        <begin position="307"/>
        <end position="317"/>
    </location>
</feature>
<gene>
    <name evidence="3" type="ORF">TRFO_21219</name>
</gene>
<feature type="coiled-coil region" evidence="1">
    <location>
        <begin position="339"/>
        <end position="398"/>
    </location>
</feature>
<dbReference type="AlphaFoldDB" id="A0A1J4KEC3"/>
<sequence length="442" mass="49472">MDNFDDFEDDFIDDDDNATSDDDERNRTTPLIPALAEIPQSGDEDSEGNSTSFSTTNDEKNDEKALKNDRYDNEEADSENNADEDDDGASACESLLPKEVAQDMNDVFSRSEKLDTLNMSLKIANSVTNQLYSLLYCVSQDCELLITRNRSNSPVNLQSEVIKANNPELKFENGMIKHKRFVDGFNCHSIKTEKDQENLYDFFELSRNSIGKALPGIVNNACQILKDPLVRAHNTHRAIKQKISDLKKSNNELSVQTRHTANRLVKLSKTEGATTLEPTANKSDVIIQQQRLQKALTRVYTLRESNESTMASNSELQQKIAAAESGRSSKDEKKVPEKILKLQRKVAELTASTEQSEEDRETVQAQRRVSLTRMNNACEKIQQEIHRYEALLNDVANKLRIMTQGKAATPSSSSLSEKKAGGNARAVKPGGSKIPVLQQRPK</sequence>
<dbReference type="Proteomes" id="UP000179807">
    <property type="component" value="Unassembled WGS sequence"/>
</dbReference>
<evidence type="ECO:0000256" key="2">
    <source>
        <dbReference type="SAM" id="MobiDB-lite"/>
    </source>
</evidence>
<evidence type="ECO:0000313" key="4">
    <source>
        <dbReference type="Proteomes" id="UP000179807"/>
    </source>
</evidence>